<sequence>MEQQTQDPILLRVLAKYYERSQTGIKKYGRTLDRDDLSFLDWLTHLQEELMDATLYIEKLKDEARNTKQNTPKSGTNCEDKLNCACYGSNAMHECNCK</sequence>
<proteinExistence type="predicted"/>
<evidence type="ECO:0000256" key="1">
    <source>
        <dbReference type="SAM" id="Coils"/>
    </source>
</evidence>
<gene>
    <name evidence="2" type="ORF">UFOVP392_32</name>
</gene>
<feature type="coiled-coil region" evidence="1">
    <location>
        <begin position="43"/>
        <end position="70"/>
    </location>
</feature>
<organism evidence="2">
    <name type="scientific">uncultured Caudovirales phage</name>
    <dbReference type="NCBI Taxonomy" id="2100421"/>
    <lineage>
        <taxon>Viruses</taxon>
        <taxon>Duplodnaviria</taxon>
        <taxon>Heunggongvirae</taxon>
        <taxon>Uroviricota</taxon>
        <taxon>Caudoviricetes</taxon>
        <taxon>Peduoviridae</taxon>
        <taxon>Maltschvirus</taxon>
        <taxon>Maltschvirus maltsch</taxon>
    </lineage>
</organism>
<accession>A0A6J7X6T0</accession>
<protein>
    <submittedName>
        <fullName evidence="2">Uncharacterized protein</fullName>
    </submittedName>
</protein>
<keyword evidence="1" id="KW-0175">Coiled coil</keyword>
<reference evidence="2" key="1">
    <citation type="submission" date="2020-05" db="EMBL/GenBank/DDBJ databases">
        <authorList>
            <person name="Chiriac C."/>
            <person name="Salcher M."/>
            <person name="Ghai R."/>
            <person name="Kavagutti S V."/>
        </authorList>
    </citation>
    <scope>NUCLEOTIDE SEQUENCE</scope>
</reference>
<evidence type="ECO:0000313" key="2">
    <source>
        <dbReference type="EMBL" id="CAB5224093.1"/>
    </source>
</evidence>
<dbReference type="EMBL" id="LR798322">
    <property type="protein sequence ID" value="CAB5224093.1"/>
    <property type="molecule type" value="Genomic_DNA"/>
</dbReference>
<name>A0A6J7X6T0_9CAUD</name>